<keyword evidence="4" id="KW-0560">Oxidoreductase</keyword>
<dbReference type="SUPFAM" id="SSF50022">
    <property type="entry name" value="ISP domain"/>
    <property type="match status" value="1"/>
</dbReference>
<evidence type="ECO:0000256" key="3">
    <source>
        <dbReference type="ARBA" id="ARBA00022723"/>
    </source>
</evidence>
<dbReference type="RefSeq" id="WP_279244765.1">
    <property type="nucleotide sequence ID" value="NZ_SHNN01000001.1"/>
</dbReference>
<proteinExistence type="predicted"/>
<comment type="caution">
    <text evidence="8">The sequence shown here is derived from an EMBL/GenBank/DDBJ whole genome shotgun (WGS) entry which is preliminary data.</text>
</comment>
<evidence type="ECO:0000313" key="9">
    <source>
        <dbReference type="Proteomes" id="UP001143362"/>
    </source>
</evidence>
<dbReference type="SUPFAM" id="SSF55961">
    <property type="entry name" value="Bet v1-like"/>
    <property type="match status" value="1"/>
</dbReference>
<organism evidence="8 9">
    <name type="scientific">Candidatus Litorirhabdus singularis</name>
    <dbReference type="NCBI Taxonomy" id="2518993"/>
    <lineage>
        <taxon>Bacteria</taxon>
        <taxon>Pseudomonadati</taxon>
        <taxon>Pseudomonadota</taxon>
        <taxon>Gammaproteobacteria</taxon>
        <taxon>Cellvibrionales</taxon>
        <taxon>Halieaceae</taxon>
        <taxon>Candidatus Litorirhabdus</taxon>
    </lineage>
</organism>
<comment type="cofactor">
    <cofactor evidence="1">
        <name>Fe cation</name>
        <dbReference type="ChEBI" id="CHEBI:24875"/>
    </cofactor>
</comment>
<dbReference type="InterPro" id="IPR015879">
    <property type="entry name" value="Ring_hydroxy_dOase_asu_C_dom"/>
</dbReference>
<sequence>MQNSIIESRDLNLVSAELDLLHAEICRAAEKPLAEARALPAQAFTDQAHFVWERETILKRQWLSIAHVSQLKNPGDYVNLELLGERLSVVNSGDGVIKVLSRVCAHRGMDVMPPEYGHESEGNCHQYRCPYHHWVYGIDGKLKGAPLMKEHQEVASKSLQLFEFNSAVWQGFVFINFSGDAQAIDEQFSGLDKYLSRWQIADLTMVGDIAWDCPFNWKVLVENFMEPYHHVGAHHTLFQPIMPAQGCWTDEEGEHFQVCHLPLSEPLQQKVKGGEPQLLSFMPMPALVESDFLEWTVYLAAPSTLLFVAADRVYWYRLEPISAERMQIRTTMLVHPDSANAENYPQTLADEIELMRKFHLEDMEMCGAVQSGLASAAYRPGPLNPLEQPIWLFQRYLARQIKRAKGA</sequence>
<dbReference type="PROSITE" id="PS51296">
    <property type="entry name" value="RIESKE"/>
    <property type="match status" value="1"/>
</dbReference>
<dbReference type="InterPro" id="IPR036922">
    <property type="entry name" value="Rieske_2Fe-2S_sf"/>
</dbReference>
<gene>
    <name evidence="8" type="ORF">EYC98_07855</name>
</gene>
<reference evidence="8" key="1">
    <citation type="submission" date="2019-02" db="EMBL/GenBank/DDBJ databases">
        <authorList>
            <person name="Li S.-H."/>
        </authorList>
    </citation>
    <scope>NUCLEOTIDE SEQUENCE</scope>
    <source>
        <strain evidence="8">IMCC14734</strain>
    </source>
</reference>
<keyword evidence="2" id="KW-0001">2Fe-2S</keyword>
<dbReference type="CDD" id="cd03469">
    <property type="entry name" value="Rieske_RO_Alpha_N"/>
    <property type="match status" value="1"/>
</dbReference>
<dbReference type="PRINTS" id="PR00090">
    <property type="entry name" value="RNGDIOXGNASE"/>
</dbReference>
<protein>
    <submittedName>
        <fullName evidence="8">Aromatic ring-hydroxylating dioxygenase subunit alpha</fullName>
    </submittedName>
</protein>
<evidence type="ECO:0000256" key="5">
    <source>
        <dbReference type="ARBA" id="ARBA00023004"/>
    </source>
</evidence>
<dbReference type="PANTHER" id="PTHR43756">
    <property type="entry name" value="CHOLINE MONOOXYGENASE, CHLOROPLASTIC"/>
    <property type="match status" value="1"/>
</dbReference>
<dbReference type="Pfam" id="PF00355">
    <property type="entry name" value="Rieske"/>
    <property type="match status" value="1"/>
</dbReference>
<accession>A0ABT3TF24</accession>
<dbReference type="InterPro" id="IPR017941">
    <property type="entry name" value="Rieske_2Fe-2S"/>
</dbReference>
<evidence type="ECO:0000256" key="6">
    <source>
        <dbReference type="ARBA" id="ARBA00023014"/>
    </source>
</evidence>
<evidence type="ECO:0000313" key="8">
    <source>
        <dbReference type="EMBL" id="MCX2980790.1"/>
    </source>
</evidence>
<keyword evidence="5" id="KW-0408">Iron</keyword>
<dbReference type="InterPro" id="IPR001663">
    <property type="entry name" value="Rng_hydr_dOase-A"/>
</dbReference>
<evidence type="ECO:0000256" key="1">
    <source>
        <dbReference type="ARBA" id="ARBA00001962"/>
    </source>
</evidence>
<name>A0ABT3TF24_9GAMM</name>
<evidence type="ECO:0000256" key="4">
    <source>
        <dbReference type="ARBA" id="ARBA00023002"/>
    </source>
</evidence>
<dbReference type="GO" id="GO:0051213">
    <property type="term" value="F:dioxygenase activity"/>
    <property type="evidence" value="ECO:0007669"/>
    <property type="project" value="UniProtKB-KW"/>
</dbReference>
<feature type="domain" description="Rieske" evidence="7">
    <location>
        <begin position="62"/>
        <end position="175"/>
    </location>
</feature>
<keyword evidence="9" id="KW-1185">Reference proteome</keyword>
<evidence type="ECO:0000256" key="2">
    <source>
        <dbReference type="ARBA" id="ARBA00022714"/>
    </source>
</evidence>
<keyword evidence="6" id="KW-0411">Iron-sulfur</keyword>
<dbReference type="Pfam" id="PF00848">
    <property type="entry name" value="Ring_hydroxyl_A"/>
    <property type="match status" value="1"/>
</dbReference>
<dbReference type="Gene3D" id="2.102.10.10">
    <property type="entry name" value="Rieske [2Fe-2S] iron-sulphur domain"/>
    <property type="match status" value="1"/>
</dbReference>
<dbReference type="Gene3D" id="3.90.380.10">
    <property type="entry name" value="Naphthalene 1,2-dioxygenase Alpha Subunit, Chain A, domain 1"/>
    <property type="match status" value="1"/>
</dbReference>
<dbReference type="EMBL" id="SHNN01000001">
    <property type="protein sequence ID" value="MCX2980790.1"/>
    <property type="molecule type" value="Genomic_DNA"/>
</dbReference>
<dbReference type="Proteomes" id="UP001143362">
    <property type="component" value="Unassembled WGS sequence"/>
</dbReference>
<evidence type="ECO:0000259" key="7">
    <source>
        <dbReference type="PROSITE" id="PS51296"/>
    </source>
</evidence>
<dbReference type="PANTHER" id="PTHR43756:SF5">
    <property type="entry name" value="CHOLINE MONOOXYGENASE, CHLOROPLASTIC"/>
    <property type="match status" value="1"/>
</dbReference>
<keyword evidence="8" id="KW-0223">Dioxygenase</keyword>
<keyword evidence="3" id="KW-0479">Metal-binding</keyword>